<protein>
    <recommendedName>
        <fullName evidence="1">BioF2-like acetyltransferase domain-containing protein</fullName>
    </recommendedName>
</protein>
<dbReference type="SUPFAM" id="SSF55729">
    <property type="entry name" value="Acyl-CoA N-acyltransferases (Nat)"/>
    <property type="match status" value="1"/>
</dbReference>
<gene>
    <name evidence="2" type="ORF">S01H1_16626</name>
</gene>
<evidence type="ECO:0000259" key="1">
    <source>
        <dbReference type="Pfam" id="PF13480"/>
    </source>
</evidence>
<dbReference type="InterPro" id="IPR038740">
    <property type="entry name" value="BioF2-like_GNAT_dom"/>
</dbReference>
<evidence type="ECO:0000313" key="2">
    <source>
        <dbReference type="EMBL" id="GAF67205.1"/>
    </source>
</evidence>
<dbReference type="AlphaFoldDB" id="X0STR5"/>
<sequence length="338" mass="39593">EFMKVECIRDFESLEELKDLWNALLFSSEQNCIFLTHEWISSWWECFSEDNSLEILIFKDEEGSLEGIAPFMIKNKILRFIASQEVSDYCDVITHKERRREFYENLLDYLKTTYSDVAKIELMNIKSSSPTLSFLPSLAPELGYSSSCAETEVAPLLELPSSYEDYMKSLSKKNRHELRRKLKRIESLEGVKITKITDTRELQSSLETFTALHKEGSPSKERFWGKKGMSDFFQEIASRFSLQKWVELNLLFCEDGIMAALLNFSYEDTIYFYNIAFNKDFARYSPGLFLFNHCIKQAISEGKRKADFLRGREKYKYYFGAEDSKIFRLILTPGKSEE</sequence>
<feature type="domain" description="BioF2-like acetyltransferase" evidence="1">
    <location>
        <begin position="172"/>
        <end position="316"/>
    </location>
</feature>
<proteinExistence type="predicted"/>
<dbReference type="Gene3D" id="3.40.630.30">
    <property type="match status" value="1"/>
</dbReference>
<comment type="caution">
    <text evidence="2">The sequence shown here is derived from an EMBL/GenBank/DDBJ whole genome shotgun (WGS) entry which is preliminary data.</text>
</comment>
<dbReference type="EMBL" id="BARS01008757">
    <property type="protein sequence ID" value="GAF67205.1"/>
    <property type="molecule type" value="Genomic_DNA"/>
</dbReference>
<dbReference type="Pfam" id="PF13480">
    <property type="entry name" value="Acetyltransf_6"/>
    <property type="match status" value="1"/>
</dbReference>
<reference evidence="2" key="1">
    <citation type="journal article" date="2014" name="Front. Microbiol.">
        <title>High frequency of phylogenetically diverse reductive dehalogenase-homologous genes in deep subseafloor sedimentary metagenomes.</title>
        <authorList>
            <person name="Kawai M."/>
            <person name="Futagami T."/>
            <person name="Toyoda A."/>
            <person name="Takaki Y."/>
            <person name="Nishi S."/>
            <person name="Hori S."/>
            <person name="Arai W."/>
            <person name="Tsubouchi T."/>
            <person name="Morono Y."/>
            <person name="Uchiyama I."/>
            <person name="Ito T."/>
            <person name="Fujiyama A."/>
            <person name="Inagaki F."/>
            <person name="Takami H."/>
        </authorList>
    </citation>
    <scope>NUCLEOTIDE SEQUENCE</scope>
    <source>
        <strain evidence="2">Expedition CK06-06</strain>
    </source>
</reference>
<accession>X0STR5</accession>
<feature type="non-terminal residue" evidence="2">
    <location>
        <position position="1"/>
    </location>
</feature>
<organism evidence="2">
    <name type="scientific">marine sediment metagenome</name>
    <dbReference type="NCBI Taxonomy" id="412755"/>
    <lineage>
        <taxon>unclassified sequences</taxon>
        <taxon>metagenomes</taxon>
        <taxon>ecological metagenomes</taxon>
    </lineage>
</organism>
<dbReference type="InterPro" id="IPR016181">
    <property type="entry name" value="Acyl_CoA_acyltransferase"/>
</dbReference>
<name>X0STR5_9ZZZZ</name>